<dbReference type="RefSeq" id="WP_159662052.1">
    <property type="nucleotide sequence ID" value="NZ_JACMHY010000005.1"/>
</dbReference>
<evidence type="ECO:0000313" key="3">
    <source>
        <dbReference type="Proteomes" id="UP000517694"/>
    </source>
</evidence>
<evidence type="ECO:0000313" key="2">
    <source>
        <dbReference type="EMBL" id="MBC2866248.1"/>
    </source>
</evidence>
<gene>
    <name evidence="2" type="ORF">H1R13_15010</name>
</gene>
<protein>
    <submittedName>
        <fullName evidence="2">Uncharacterized protein</fullName>
    </submittedName>
</protein>
<sequence>MPVEGTRNLSTCTPVHRLRAGAEVRRYDGAQAGRPSASKVTGERRPTLEHQA</sequence>
<accession>A0A7X1I495</accession>
<dbReference type="OrthoDB" id="5145750at2"/>
<evidence type="ECO:0000256" key="1">
    <source>
        <dbReference type="SAM" id="MobiDB-lite"/>
    </source>
</evidence>
<dbReference type="Proteomes" id="UP000517694">
    <property type="component" value="Unassembled WGS sequence"/>
</dbReference>
<dbReference type="AlphaFoldDB" id="A0A7X1I495"/>
<keyword evidence="3" id="KW-1185">Reference proteome</keyword>
<feature type="region of interest" description="Disordered" evidence="1">
    <location>
        <begin position="21"/>
        <end position="52"/>
    </location>
</feature>
<comment type="caution">
    <text evidence="2">The sequence shown here is derived from an EMBL/GenBank/DDBJ whole genome shotgun (WGS) entry which is preliminary data.</text>
</comment>
<reference evidence="2 3" key="1">
    <citation type="submission" date="2020-08" db="EMBL/GenBank/DDBJ databases">
        <title>Whole-Genome Sequence of French Clinical Streptomyces mexicanus Strain Q0842.</title>
        <authorList>
            <person name="Boxberger M."/>
            <person name="La Scola B."/>
        </authorList>
    </citation>
    <scope>NUCLEOTIDE SEQUENCE [LARGE SCALE GENOMIC DNA]</scope>
    <source>
        <strain evidence="2 3">Marseille-Q0842</strain>
    </source>
</reference>
<name>A0A7X1I495_9ACTN</name>
<proteinExistence type="predicted"/>
<feature type="compositionally biased region" description="Basic and acidic residues" evidence="1">
    <location>
        <begin position="41"/>
        <end position="52"/>
    </location>
</feature>
<organism evidence="2 3">
    <name type="scientific">Streptomyces mexicanus</name>
    <dbReference type="NCBI Taxonomy" id="178566"/>
    <lineage>
        <taxon>Bacteria</taxon>
        <taxon>Bacillati</taxon>
        <taxon>Actinomycetota</taxon>
        <taxon>Actinomycetes</taxon>
        <taxon>Kitasatosporales</taxon>
        <taxon>Streptomycetaceae</taxon>
        <taxon>Streptomyces</taxon>
    </lineage>
</organism>
<dbReference type="EMBL" id="JACMHY010000005">
    <property type="protein sequence ID" value="MBC2866248.1"/>
    <property type="molecule type" value="Genomic_DNA"/>
</dbReference>